<evidence type="ECO:0000313" key="3">
    <source>
        <dbReference type="Proteomes" id="UP000262832"/>
    </source>
</evidence>
<keyword evidence="1" id="KW-1133">Transmembrane helix</keyword>
<evidence type="ECO:0008006" key="4">
    <source>
        <dbReference type="Google" id="ProtNLM"/>
    </source>
</evidence>
<name>A0ABM6YUH8_9VIBR</name>
<keyword evidence="1" id="KW-0812">Transmembrane</keyword>
<proteinExistence type="predicted"/>
<feature type="transmembrane region" description="Helical" evidence="1">
    <location>
        <begin position="16"/>
        <end position="35"/>
    </location>
</feature>
<reference evidence="2 3" key="1">
    <citation type="submission" date="2018-08" db="EMBL/GenBank/DDBJ databases">
        <title>Genomic taxonomy of the Vibrionaceae family.</title>
        <authorList>
            <person name="Gomez-Gil B."/>
            <person name="Tanaka M."/>
            <person name="Sawabe T."/>
            <person name="Enciso-Ibarra K."/>
        </authorList>
    </citation>
    <scope>NUCLEOTIDE SEQUENCE [LARGE SCALE GENOMIC DNA]</scope>
    <source>
        <strain evidence="2 3">CAIM 1831</strain>
    </source>
</reference>
<keyword evidence="3" id="KW-1185">Reference proteome</keyword>
<protein>
    <recommendedName>
        <fullName evidence="4">DUF4760 domain-containing protein</fullName>
    </recommendedName>
</protein>
<evidence type="ECO:0000313" key="2">
    <source>
        <dbReference type="EMBL" id="AXY01246.1"/>
    </source>
</evidence>
<accession>A0ABM6YUH8</accession>
<sequence>MFEWILDAFSTSSGKSQFISIVVSSCIAITVLLLNQRFNNQRERKKLHAEKIEELYITVIEYLDASDDLITDIQKGTYRKDSGYHGYNELTYAKREATLGKIEMLFALYFPEIPFSKADYDIDILPVFWASVSGKIARGEVLGDEVLVESRENLKNASKALKSMCKQLMYKRSI</sequence>
<organism evidence="2 3">
    <name type="scientific">Vibrio alfacsensis</name>
    <dbReference type="NCBI Taxonomy" id="1074311"/>
    <lineage>
        <taxon>Bacteria</taxon>
        <taxon>Pseudomonadati</taxon>
        <taxon>Pseudomonadota</taxon>
        <taxon>Gammaproteobacteria</taxon>
        <taxon>Vibrionales</taxon>
        <taxon>Vibrionaceae</taxon>
        <taxon>Vibrio</taxon>
    </lineage>
</organism>
<dbReference type="Proteomes" id="UP000262832">
    <property type="component" value="Chromosome I"/>
</dbReference>
<gene>
    <name evidence="2" type="ORF">D1115_08635</name>
</gene>
<dbReference type="EMBL" id="CP032093">
    <property type="protein sequence ID" value="AXY01246.1"/>
    <property type="molecule type" value="Genomic_DNA"/>
</dbReference>
<evidence type="ECO:0000256" key="1">
    <source>
        <dbReference type="SAM" id="Phobius"/>
    </source>
</evidence>
<keyword evidence="1" id="KW-0472">Membrane</keyword>
<dbReference type="RefSeq" id="WP_038899652.1">
    <property type="nucleotide sequence ID" value="NZ_CP032093.1"/>
</dbReference>